<protein>
    <submittedName>
        <fullName evidence="2">Uncharacterized protein</fullName>
    </submittedName>
</protein>
<name>K2AVS9_9BACT</name>
<feature type="transmembrane region" description="Helical" evidence="1">
    <location>
        <begin position="190"/>
        <end position="206"/>
    </location>
</feature>
<feature type="transmembrane region" description="Helical" evidence="1">
    <location>
        <begin position="167"/>
        <end position="184"/>
    </location>
</feature>
<dbReference type="EMBL" id="AMFJ01021683">
    <property type="protein sequence ID" value="EKD65751.1"/>
    <property type="molecule type" value="Genomic_DNA"/>
</dbReference>
<feature type="transmembrane region" description="Helical" evidence="1">
    <location>
        <begin position="213"/>
        <end position="230"/>
    </location>
</feature>
<keyword evidence="1" id="KW-0812">Transmembrane</keyword>
<reference evidence="2" key="1">
    <citation type="journal article" date="2012" name="Science">
        <title>Fermentation, hydrogen, and sulfur metabolism in multiple uncultivated bacterial phyla.</title>
        <authorList>
            <person name="Wrighton K.C."/>
            <person name="Thomas B.C."/>
            <person name="Sharon I."/>
            <person name="Miller C.S."/>
            <person name="Castelle C.J."/>
            <person name="VerBerkmoes N.C."/>
            <person name="Wilkins M.J."/>
            <person name="Hettich R.L."/>
            <person name="Lipton M.S."/>
            <person name="Williams K.H."/>
            <person name="Long P.E."/>
            <person name="Banfield J.F."/>
        </authorList>
    </citation>
    <scope>NUCLEOTIDE SEQUENCE [LARGE SCALE GENOMIC DNA]</scope>
</reference>
<comment type="caution">
    <text evidence="2">The sequence shown here is derived from an EMBL/GenBank/DDBJ whole genome shotgun (WGS) entry which is preliminary data.</text>
</comment>
<feature type="transmembrane region" description="Helical" evidence="1">
    <location>
        <begin position="94"/>
        <end position="119"/>
    </location>
</feature>
<dbReference type="AlphaFoldDB" id="K2AVS9"/>
<evidence type="ECO:0000256" key="1">
    <source>
        <dbReference type="SAM" id="Phobius"/>
    </source>
</evidence>
<sequence length="293" mass="35355">MPEINLYYEKTLSKQNLEDLNFKLIPIWEPKIILTKVDILPNSKTKITYQKIKNNQYLISNKNTNRDQDQYVLNSLGFGWKTVSKKDFANTSQFLVEFWLTKIFFIFWILTFLLIFYYFFYKFFPLKIISFIRPISNFLFLTFNFLLYKPLLFIWQFLKSFFIKNRFIFLLITFIGIIYDIFFLKKYFDLIFLFLILLWISVLIAYRAESKVSFVFALVFLIICAFLSIIKKGTFAEKTAIWAYMFLVVGTIKSIVELKVNQKDHKEYPLFFKEISNHVFKFILLVLKSHPRK</sequence>
<feature type="transmembrane region" description="Helical" evidence="1">
    <location>
        <begin position="242"/>
        <end position="260"/>
    </location>
</feature>
<gene>
    <name evidence="2" type="ORF">ACD_49C00097G0002</name>
</gene>
<organism evidence="2">
    <name type="scientific">uncultured bacterium</name>
    <name type="common">gcode 4</name>
    <dbReference type="NCBI Taxonomy" id="1234023"/>
    <lineage>
        <taxon>Bacteria</taxon>
        <taxon>environmental samples</taxon>
    </lineage>
</organism>
<feature type="transmembrane region" description="Helical" evidence="1">
    <location>
        <begin position="131"/>
        <end position="155"/>
    </location>
</feature>
<evidence type="ECO:0000313" key="2">
    <source>
        <dbReference type="EMBL" id="EKD65751.1"/>
    </source>
</evidence>
<keyword evidence="1" id="KW-0472">Membrane</keyword>
<accession>K2AVS9</accession>
<proteinExistence type="predicted"/>
<keyword evidence="1" id="KW-1133">Transmembrane helix</keyword>